<accession>A0A1D1W512</accession>
<dbReference type="AlphaFoldDB" id="A0A1D1W512"/>
<evidence type="ECO:0000256" key="8">
    <source>
        <dbReference type="ARBA" id="ARBA00022999"/>
    </source>
</evidence>
<evidence type="ECO:0000259" key="12">
    <source>
        <dbReference type="PROSITE" id="PS50055"/>
    </source>
</evidence>
<keyword evidence="3" id="KW-0963">Cytoplasm</keyword>
<evidence type="ECO:0000313" key="15">
    <source>
        <dbReference type="Proteomes" id="UP000186922"/>
    </source>
</evidence>
<dbReference type="PROSITE" id="PS50001">
    <property type="entry name" value="SH2"/>
    <property type="match status" value="2"/>
</dbReference>
<dbReference type="GO" id="GO:0070374">
    <property type="term" value="P:positive regulation of ERK1 and ERK2 cascade"/>
    <property type="evidence" value="ECO:0007669"/>
    <property type="project" value="TreeGrafter"/>
</dbReference>
<reference evidence="14 15" key="1">
    <citation type="journal article" date="2016" name="Nat. Commun.">
        <title>Extremotolerant tardigrade genome and improved radiotolerance of human cultured cells by tardigrade-unique protein.</title>
        <authorList>
            <person name="Hashimoto T."/>
            <person name="Horikawa D.D."/>
            <person name="Saito Y."/>
            <person name="Kuwahara H."/>
            <person name="Kozuka-Hata H."/>
            <person name="Shin-I T."/>
            <person name="Minakuchi Y."/>
            <person name="Ohishi K."/>
            <person name="Motoyama A."/>
            <person name="Aizu T."/>
            <person name="Enomoto A."/>
            <person name="Kondo K."/>
            <person name="Tanaka S."/>
            <person name="Hara Y."/>
            <person name="Koshikawa S."/>
            <person name="Sagara H."/>
            <person name="Miura T."/>
            <person name="Yokobori S."/>
            <person name="Miyagawa K."/>
            <person name="Suzuki Y."/>
            <person name="Kubo T."/>
            <person name="Oyama M."/>
            <person name="Kohara Y."/>
            <person name="Fujiyama A."/>
            <person name="Arakawa K."/>
            <person name="Katayama T."/>
            <person name="Toyoda A."/>
            <person name="Kunieda T."/>
        </authorList>
    </citation>
    <scope>NUCLEOTIDE SEQUENCE [LARGE SCALE GENOMIC DNA]</scope>
    <source>
        <strain evidence="14 15">YOKOZUNA-1</strain>
    </source>
</reference>
<dbReference type="STRING" id="947166.A0A1D1W512"/>
<dbReference type="Pfam" id="PF00102">
    <property type="entry name" value="Y_phosphatase"/>
    <property type="match status" value="1"/>
</dbReference>
<dbReference type="Gene3D" id="3.30.505.10">
    <property type="entry name" value="SH2 domain"/>
    <property type="match status" value="2"/>
</dbReference>
<dbReference type="SMART" id="SM00252">
    <property type="entry name" value="SH2"/>
    <property type="match status" value="2"/>
</dbReference>
<evidence type="ECO:0000256" key="2">
    <source>
        <dbReference type="ARBA" id="ARBA00013064"/>
    </source>
</evidence>
<dbReference type="OrthoDB" id="8815311at2759"/>
<feature type="domain" description="Tyrosine-protein phosphatase" evidence="12">
    <location>
        <begin position="249"/>
        <end position="529"/>
    </location>
</feature>
<comment type="catalytic activity">
    <reaction evidence="9">
        <text>O-phospho-L-tyrosyl-[protein] + H2O = L-tyrosyl-[protein] + phosphate</text>
        <dbReference type="Rhea" id="RHEA:10684"/>
        <dbReference type="Rhea" id="RHEA-COMP:10136"/>
        <dbReference type="Rhea" id="RHEA-COMP:20101"/>
        <dbReference type="ChEBI" id="CHEBI:15377"/>
        <dbReference type="ChEBI" id="CHEBI:43474"/>
        <dbReference type="ChEBI" id="CHEBI:46858"/>
        <dbReference type="ChEBI" id="CHEBI:61978"/>
        <dbReference type="EC" id="3.1.3.48"/>
    </reaction>
</comment>
<dbReference type="PROSITE" id="PS50056">
    <property type="entry name" value="TYR_PHOSPHATASE_2"/>
    <property type="match status" value="1"/>
</dbReference>
<dbReference type="InterPro" id="IPR036860">
    <property type="entry name" value="SH2_dom_sf"/>
</dbReference>
<dbReference type="SUPFAM" id="SSF52799">
    <property type="entry name" value="(Phosphotyrosine protein) phosphatases II"/>
    <property type="match status" value="1"/>
</dbReference>
<dbReference type="GO" id="GO:0005737">
    <property type="term" value="C:cytoplasm"/>
    <property type="evidence" value="ECO:0007669"/>
    <property type="project" value="UniProtKB-SubCell"/>
</dbReference>
<dbReference type="InterPro" id="IPR000242">
    <property type="entry name" value="PTP_cat"/>
</dbReference>
<dbReference type="EMBL" id="BDGG01000016">
    <property type="protein sequence ID" value="GAV07873.1"/>
    <property type="molecule type" value="Genomic_DNA"/>
</dbReference>
<evidence type="ECO:0000256" key="5">
    <source>
        <dbReference type="ARBA" id="ARBA00022737"/>
    </source>
</evidence>
<evidence type="ECO:0000256" key="7">
    <source>
        <dbReference type="ARBA" id="ARBA00022912"/>
    </source>
</evidence>
<dbReference type="GO" id="GO:0004726">
    <property type="term" value="F:non-membrane spanning protein tyrosine phosphatase activity"/>
    <property type="evidence" value="ECO:0007669"/>
    <property type="project" value="TreeGrafter"/>
</dbReference>
<dbReference type="InterPro" id="IPR016130">
    <property type="entry name" value="Tyr_Pase_AS"/>
</dbReference>
<evidence type="ECO:0000259" key="13">
    <source>
        <dbReference type="PROSITE" id="PS50056"/>
    </source>
</evidence>
<feature type="domain" description="SH2" evidence="11">
    <location>
        <begin position="6"/>
        <end position="111"/>
    </location>
</feature>
<dbReference type="PRINTS" id="PR00700">
    <property type="entry name" value="PRTYPHPHTASE"/>
</dbReference>
<keyword evidence="6" id="KW-0378">Hydrolase</keyword>
<keyword evidence="5" id="KW-0677">Repeat</keyword>
<gene>
    <name evidence="14" type="primary">RvY_17655-1</name>
    <name evidence="14" type="synonym">RvY_17655.1</name>
    <name evidence="14" type="ORF">RvY_17655</name>
</gene>
<dbReference type="CDD" id="cd09931">
    <property type="entry name" value="SH2_C-SH2_SHP_like"/>
    <property type="match status" value="1"/>
</dbReference>
<feature type="domain" description="SH2" evidence="11">
    <location>
        <begin position="121"/>
        <end position="219"/>
    </location>
</feature>
<dbReference type="FunFam" id="3.30.505.10:FF:000018">
    <property type="entry name" value="Tyrosine-protein phosphatase non-receptor type"/>
    <property type="match status" value="1"/>
</dbReference>
<protein>
    <recommendedName>
        <fullName evidence="2">protein-tyrosine-phosphatase</fullName>
        <ecNumber evidence="2">3.1.3.48</ecNumber>
    </recommendedName>
</protein>
<evidence type="ECO:0000256" key="4">
    <source>
        <dbReference type="ARBA" id="ARBA00022553"/>
    </source>
</evidence>
<evidence type="ECO:0000313" key="14">
    <source>
        <dbReference type="EMBL" id="GAV07873.1"/>
    </source>
</evidence>
<dbReference type="SMART" id="SM00194">
    <property type="entry name" value="PTPc"/>
    <property type="match status" value="1"/>
</dbReference>
<dbReference type="SMART" id="SM00404">
    <property type="entry name" value="PTPc_motif"/>
    <property type="match status" value="1"/>
</dbReference>
<dbReference type="CDD" id="cd10340">
    <property type="entry name" value="SH2_N-SH2_SHP_like"/>
    <property type="match status" value="1"/>
</dbReference>
<evidence type="ECO:0000256" key="9">
    <source>
        <dbReference type="ARBA" id="ARBA00051722"/>
    </source>
</evidence>
<dbReference type="FunFam" id="3.30.505.10:FF:000012">
    <property type="entry name" value="Tyrosine-protein phosphatase non-receptor type"/>
    <property type="match status" value="1"/>
</dbReference>
<comment type="caution">
    <text evidence="14">The sequence shown here is derived from an EMBL/GenBank/DDBJ whole genome shotgun (WGS) entry which is preliminary data.</text>
</comment>
<organism evidence="14 15">
    <name type="scientific">Ramazzottius varieornatus</name>
    <name type="common">Water bear</name>
    <name type="synonym">Tardigrade</name>
    <dbReference type="NCBI Taxonomy" id="947166"/>
    <lineage>
        <taxon>Eukaryota</taxon>
        <taxon>Metazoa</taxon>
        <taxon>Ecdysozoa</taxon>
        <taxon>Tardigrada</taxon>
        <taxon>Eutardigrada</taxon>
        <taxon>Parachela</taxon>
        <taxon>Hypsibioidea</taxon>
        <taxon>Ramazzottiidae</taxon>
        <taxon>Ramazzottius</taxon>
    </lineage>
</organism>
<dbReference type="GO" id="GO:0030971">
    <property type="term" value="F:receptor tyrosine kinase binding"/>
    <property type="evidence" value="ECO:0007669"/>
    <property type="project" value="TreeGrafter"/>
</dbReference>
<dbReference type="InterPro" id="IPR029021">
    <property type="entry name" value="Prot-tyrosine_phosphatase-like"/>
</dbReference>
<dbReference type="InterPro" id="IPR000387">
    <property type="entry name" value="Tyr_Pase_dom"/>
</dbReference>
<dbReference type="PANTHER" id="PTHR46559:SF3">
    <property type="entry name" value="TYROSINE-PROTEIN PHOSPHATASE NON-RECEPTOR TYPE"/>
    <property type="match status" value="1"/>
</dbReference>
<evidence type="ECO:0000259" key="11">
    <source>
        <dbReference type="PROSITE" id="PS50001"/>
    </source>
</evidence>
<dbReference type="InterPro" id="IPR003595">
    <property type="entry name" value="Tyr_Pase_cat"/>
</dbReference>
<name>A0A1D1W512_RAMVA</name>
<dbReference type="PROSITE" id="PS00383">
    <property type="entry name" value="TYR_PHOSPHATASE_1"/>
    <property type="match status" value="1"/>
</dbReference>
<feature type="domain" description="Tyrosine specific protein phosphatases" evidence="13">
    <location>
        <begin position="438"/>
        <end position="520"/>
    </location>
</feature>
<evidence type="ECO:0000256" key="1">
    <source>
        <dbReference type="ARBA" id="ARBA00004496"/>
    </source>
</evidence>
<evidence type="ECO:0000256" key="3">
    <source>
        <dbReference type="ARBA" id="ARBA00022490"/>
    </source>
</evidence>
<dbReference type="PANTHER" id="PTHR46559">
    <property type="entry name" value="TYROSINE-PROTEIN PHOSPHATASE NON-RECEPTOR TYPE 11"/>
    <property type="match status" value="1"/>
</dbReference>
<keyword evidence="7" id="KW-0904">Protein phosphatase</keyword>
<dbReference type="Gene3D" id="3.90.190.10">
    <property type="entry name" value="Protein tyrosine phosphatase superfamily"/>
    <property type="match status" value="1"/>
</dbReference>
<sequence length="598" mass="67685">MASRRWFHPNLSGIEAENLLLQRGTDGSFLARPSKSNPGQFTLSVRRNGGVTHIKIQNAGDYYDLYGGEKFATLAELVQFYMENPGQLREKKPGQVGEEEKNEPIYLTHPLTCADPTPERWFHGHLSGRDAERALLDKGKVGSFLVRESQTSPGDYVLTVRTDVAKAPVTHVKIRYKAEKYDVGPECEEFDSLADLVEFYKKNPMVDTTGAVVSLKTPFNATRFQVGEIQNRVKELQKDSGHTSGKSGFWEEFESLQQQDFRQLHARKEGQRPENKLKNRYKNILPFDHSRVILHDADPNDPGSDYINANYIVLDDAQEGDGKTKPRRYIASQGCQSRTLGDFWRMVWQENSAIIVMTTKEFERNKQKCCRYWPDLGLDVQHGPIRITCMQEEPYQDYFLRVFTIQHQQKTDEPRTVYQYHFHAWPDHGVPVDPGCVLNFLNKICDQQEAARNAGPVIVHCSAGIGRTGTFIAIDILITFITKWIMTHAVGPECEIDIHRTVLMLRDKRSGMVQTEAQYKFIYTAVLHYMNHTVNHLMKQPDGNQAGREYLNVNGAGALSRGISQTSGSTRSLNGPSTIAYPNLNGLSISSTPPKGSK</sequence>
<comment type="subcellular location">
    <subcellularLocation>
        <location evidence="1">Cytoplasm</location>
    </subcellularLocation>
</comment>
<dbReference type="GO" id="GO:0050839">
    <property type="term" value="F:cell adhesion molecule binding"/>
    <property type="evidence" value="ECO:0007669"/>
    <property type="project" value="TreeGrafter"/>
</dbReference>
<evidence type="ECO:0000256" key="6">
    <source>
        <dbReference type="ARBA" id="ARBA00022801"/>
    </source>
</evidence>
<keyword evidence="15" id="KW-1185">Reference proteome</keyword>
<evidence type="ECO:0000256" key="10">
    <source>
        <dbReference type="PROSITE-ProRule" id="PRU00191"/>
    </source>
</evidence>
<dbReference type="PROSITE" id="PS50055">
    <property type="entry name" value="TYR_PHOSPHATASE_PTP"/>
    <property type="match status" value="1"/>
</dbReference>
<dbReference type="FunFam" id="3.90.190.10:FF:000102">
    <property type="entry name" value="Receptor-type tyrosine-protein phosphatase"/>
    <property type="match status" value="1"/>
</dbReference>
<keyword evidence="4" id="KW-0597">Phosphoprotein</keyword>
<dbReference type="InterPro" id="IPR000980">
    <property type="entry name" value="SH2"/>
</dbReference>
<proteinExistence type="predicted"/>
<keyword evidence="8 10" id="KW-0727">SH2 domain</keyword>
<dbReference type="SUPFAM" id="SSF55550">
    <property type="entry name" value="SH2 domain"/>
    <property type="match status" value="2"/>
</dbReference>
<dbReference type="Proteomes" id="UP000186922">
    <property type="component" value="Unassembled WGS sequence"/>
</dbReference>
<dbReference type="Pfam" id="PF00017">
    <property type="entry name" value="SH2"/>
    <property type="match status" value="2"/>
</dbReference>
<dbReference type="PRINTS" id="PR00401">
    <property type="entry name" value="SH2DOMAIN"/>
</dbReference>
<dbReference type="EC" id="3.1.3.48" evidence="2"/>